<reference evidence="3" key="1">
    <citation type="submission" date="2013-02" db="EMBL/GenBank/DDBJ databases">
        <authorList>
            <consortium name="The Broad Institute Genome Sequencing Platform"/>
            <person name="Cuomo C."/>
            <person name="Becnel J."/>
            <person name="Sanscrainte N."/>
            <person name="Walker B."/>
            <person name="Young S.K."/>
            <person name="Zeng Q."/>
            <person name="Gargeya S."/>
            <person name="Fitzgerald M."/>
            <person name="Haas B."/>
            <person name="Abouelleil A."/>
            <person name="Alvarado L."/>
            <person name="Arachchi H.M."/>
            <person name="Berlin A.M."/>
            <person name="Chapman S.B."/>
            <person name="Dewar J."/>
            <person name="Goldberg J."/>
            <person name="Griggs A."/>
            <person name="Gujja S."/>
            <person name="Hansen M."/>
            <person name="Howarth C."/>
            <person name="Imamovic A."/>
            <person name="Larimer J."/>
            <person name="McCowan C."/>
            <person name="Murphy C."/>
            <person name="Neiman D."/>
            <person name="Pearson M."/>
            <person name="Priest M."/>
            <person name="Roberts A."/>
            <person name="Saif S."/>
            <person name="Shea T."/>
            <person name="Sisk P."/>
            <person name="Sykes S."/>
            <person name="Wortman J."/>
            <person name="Nusbaum C."/>
            <person name="Birren B."/>
        </authorList>
    </citation>
    <scope>NUCLEOTIDE SEQUENCE [LARGE SCALE GENOMIC DNA]</scope>
    <source>
        <strain evidence="3">PRA339</strain>
    </source>
</reference>
<protein>
    <submittedName>
        <fullName evidence="2">Uncharacterized protein</fullName>
    </submittedName>
</protein>
<feature type="non-terminal residue" evidence="2">
    <location>
        <position position="101"/>
    </location>
</feature>
<organism evidence="2 3">
    <name type="scientific">Anncaliia algerae PRA339</name>
    <dbReference type="NCBI Taxonomy" id="1288291"/>
    <lineage>
        <taxon>Eukaryota</taxon>
        <taxon>Fungi</taxon>
        <taxon>Fungi incertae sedis</taxon>
        <taxon>Microsporidia</taxon>
        <taxon>Tubulinosematoidea</taxon>
        <taxon>Tubulinosematidae</taxon>
        <taxon>Anncaliia</taxon>
    </lineage>
</organism>
<evidence type="ECO:0000256" key="1">
    <source>
        <dbReference type="SAM" id="Phobius"/>
    </source>
</evidence>
<evidence type="ECO:0000313" key="3">
    <source>
        <dbReference type="Proteomes" id="UP000030655"/>
    </source>
</evidence>
<dbReference type="HOGENOM" id="CLU_2298229_0_0_1"/>
<reference evidence="2 3" key="2">
    <citation type="submission" date="2014-03" db="EMBL/GenBank/DDBJ databases">
        <title>The Genome Sequence of Anncaliia algerae insect isolate PRA339.</title>
        <authorList>
            <consortium name="The Broad Institute Genome Sequencing Platform"/>
            <consortium name="The Broad Institute Genome Sequencing Center for Infectious Disease"/>
            <person name="Cuomo C."/>
            <person name="Becnel J."/>
            <person name="Sanscrainte N."/>
            <person name="Walker B."/>
            <person name="Young S.K."/>
            <person name="Zeng Q."/>
            <person name="Gargeya S."/>
            <person name="Fitzgerald M."/>
            <person name="Haas B."/>
            <person name="Abouelleil A."/>
            <person name="Alvarado L."/>
            <person name="Arachchi H.M."/>
            <person name="Berlin A.M."/>
            <person name="Chapman S.B."/>
            <person name="Dewar J."/>
            <person name="Goldberg J."/>
            <person name="Griggs A."/>
            <person name="Gujja S."/>
            <person name="Hansen M."/>
            <person name="Howarth C."/>
            <person name="Imamovic A."/>
            <person name="Larimer J."/>
            <person name="McCowan C."/>
            <person name="Murphy C."/>
            <person name="Neiman D."/>
            <person name="Pearson M."/>
            <person name="Priest M."/>
            <person name="Roberts A."/>
            <person name="Saif S."/>
            <person name="Shea T."/>
            <person name="Sisk P."/>
            <person name="Sykes S."/>
            <person name="Wortman J."/>
            <person name="Nusbaum C."/>
            <person name="Birren B."/>
        </authorList>
    </citation>
    <scope>NUCLEOTIDE SEQUENCE [LARGE SCALE GENOMIC DNA]</scope>
    <source>
        <strain evidence="2 3">PRA339</strain>
    </source>
</reference>
<dbReference type="AlphaFoldDB" id="A0A059EWY6"/>
<keyword evidence="3" id="KW-1185">Reference proteome</keyword>
<keyword evidence="1" id="KW-1133">Transmembrane helix</keyword>
<evidence type="ECO:0000313" key="2">
    <source>
        <dbReference type="EMBL" id="KCZ79231.1"/>
    </source>
</evidence>
<keyword evidence="1" id="KW-0472">Membrane</keyword>
<dbReference type="VEuPathDB" id="MicrosporidiaDB:H312_03378"/>
<dbReference type="Proteomes" id="UP000030655">
    <property type="component" value="Unassembled WGS sequence"/>
</dbReference>
<feature type="transmembrane region" description="Helical" evidence="1">
    <location>
        <begin position="48"/>
        <end position="67"/>
    </location>
</feature>
<name>A0A059EWY6_9MICR</name>
<accession>A0A059EWY6</accession>
<gene>
    <name evidence="2" type="ORF">H312_03378</name>
</gene>
<dbReference type="EMBL" id="KK365320">
    <property type="protein sequence ID" value="KCZ79231.1"/>
    <property type="molecule type" value="Genomic_DNA"/>
</dbReference>
<proteinExistence type="predicted"/>
<feature type="transmembrane region" description="Helical" evidence="1">
    <location>
        <begin position="73"/>
        <end position="90"/>
    </location>
</feature>
<keyword evidence="1" id="KW-0812">Transmembrane</keyword>
<sequence length="101" mass="11929">MHRLKSKKSLKSSLWSVKNNFYLQKKKNLPRSICTSIWSFVKGNFSTFPLTIVLETLILIIFCRNVTLILNHRIYFVTTILLSIFSYIFHKLSISFKVFHS</sequence>